<dbReference type="STRING" id="684552.SAMN04489719_1028"/>
<dbReference type="InterPro" id="IPR023393">
    <property type="entry name" value="START-like_dom_sf"/>
</dbReference>
<evidence type="ECO:0000256" key="1">
    <source>
        <dbReference type="ARBA" id="ARBA00006817"/>
    </source>
</evidence>
<dbReference type="SUPFAM" id="SSF55961">
    <property type="entry name" value="Bet v1-like"/>
    <property type="match status" value="1"/>
</dbReference>
<dbReference type="EMBL" id="LT629734">
    <property type="protein sequence ID" value="SDR87983.1"/>
    <property type="molecule type" value="Genomic_DNA"/>
</dbReference>
<dbReference type="Gene3D" id="3.30.530.20">
    <property type="match status" value="1"/>
</dbReference>
<dbReference type="Proteomes" id="UP000199649">
    <property type="component" value="Chromosome I"/>
</dbReference>
<name>A0A1H1MM95_9MICO</name>
<reference evidence="5" key="1">
    <citation type="submission" date="2016-10" db="EMBL/GenBank/DDBJ databases">
        <authorList>
            <person name="Varghese N."/>
            <person name="Submissions S."/>
        </authorList>
    </citation>
    <scope>NUCLEOTIDE SEQUENCE [LARGE SCALE GENOMIC DNA]</scope>
    <source>
        <strain evidence="5">DSM 22965</strain>
    </source>
</reference>
<evidence type="ECO:0000313" key="4">
    <source>
        <dbReference type="EMBL" id="SDR87983.1"/>
    </source>
</evidence>
<accession>A0A1H1MM95</accession>
<feature type="domain" description="Activator of Hsp90 ATPase homologue 1/2-like C-terminal" evidence="3">
    <location>
        <begin position="75"/>
        <end position="170"/>
    </location>
</feature>
<protein>
    <submittedName>
        <fullName evidence="4">Uncharacterized conserved protein YndB, AHSA1/START domain</fullName>
    </submittedName>
</protein>
<keyword evidence="5" id="KW-1185">Reference proteome</keyword>
<dbReference type="InterPro" id="IPR013538">
    <property type="entry name" value="ASHA1/2-like_C"/>
</dbReference>
<comment type="similarity">
    <text evidence="1">Belongs to the AHA1 family.</text>
</comment>
<evidence type="ECO:0000256" key="2">
    <source>
        <dbReference type="SAM" id="MobiDB-lite"/>
    </source>
</evidence>
<dbReference type="AlphaFoldDB" id="A0A1H1MM95"/>
<evidence type="ECO:0000313" key="5">
    <source>
        <dbReference type="Proteomes" id="UP000199649"/>
    </source>
</evidence>
<feature type="region of interest" description="Disordered" evidence="2">
    <location>
        <begin position="1"/>
        <end position="32"/>
    </location>
</feature>
<gene>
    <name evidence="4" type="ORF">SAMN04489719_1028</name>
</gene>
<evidence type="ECO:0000259" key="3">
    <source>
        <dbReference type="Pfam" id="PF08327"/>
    </source>
</evidence>
<sequence>MTESDAMGDNLESHTSSAPQPPLTGPIERIDDPRAPIEHSLDLPVSRTRAYDAYVLGLPEWWPRGLTASGSGFDRIDLDPHPGHRIVEHARDGSEIVWGEVLEAEPGARFSHTFGLSHDGDPSRVTIVFADLPHGGTRVLLQHHGWNESNLAGRAKHTDWSQLLERYAAYATHV</sequence>
<organism evidence="4 5">
    <name type="scientific">Agrococcus carbonis</name>
    <dbReference type="NCBI Taxonomy" id="684552"/>
    <lineage>
        <taxon>Bacteria</taxon>
        <taxon>Bacillati</taxon>
        <taxon>Actinomycetota</taxon>
        <taxon>Actinomycetes</taxon>
        <taxon>Micrococcales</taxon>
        <taxon>Microbacteriaceae</taxon>
        <taxon>Agrococcus</taxon>
    </lineage>
</organism>
<dbReference type="Pfam" id="PF08327">
    <property type="entry name" value="AHSA1"/>
    <property type="match status" value="1"/>
</dbReference>
<proteinExistence type="inferred from homology"/>